<dbReference type="AlphaFoldDB" id="A0A645ILD2"/>
<gene>
    <name evidence="2" type="ORF">SDC9_196737</name>
</gene>
<dbReference type="EMBL" id="VSSQ01112095">
    <property type="protein sequence ID" value="MPN49124.1"/>
    <property type="molecule type" value="Genomic_DNA"/>
</dbReference>
<reference evidence="2" key="1">
    <citation type="submission" date="2019-08" db="EMBL/GenBank/DDBJ databases">
        <authorList>
            <person name="Kucharzyk K."/>
            <person name="Murdoch R.W."/>
            <person name="Higgins S."/>
            <person name="Loffler F."/>
        </authorList>
    </citation>
    <scope>NUCLEOTIDE SEQUENCE</scope>
</reference>
<name>A0A645ILD2_9ZZZZ</name>
<evidence type="ECO:0000313" key="2">
    <source>
        <dbReference type="EMBL" id="MPN49124.1"/>
    </source>
</evidence>
<feature type="compositionally biased region" description="Basic and acidic residues" evidence="1">
    <location>
        <begin position="13"/>
        <end position="43"/>
    </location>
</feature>
<accession>A0A645ILD2</accession>
<comment type="caution">
    <text evidence="2">The sequence shown here is derived from an EMBL/GenBank/DDBJ whole genome shotgun (WGS) entry which is preliminary data.</text>
</comment>
<organism evidence="2">
    <name type="scientific">bioreactor metagenome</name>
    <dbReference type="NCBI Taxonomy" id="1076179"/>
    <lineage>
        <taxon>unclassified sequences</taxon>
        <taxon>metagenomes</taxon>
        <taxon>ecological metagenomes</taxon>
    </lineage>
</organism>
<evidence type="ECO:0000256" key="1">
    <source>
        <dbReference type="SAM" id="MobiDB-lite"/>
    </source>
</evidence>
<proteinExistence type="predicted"/>
<sequence length="80" mass="9580">MRQLRGIRPVPRFGDHAAMPHEQETVDRVKLPERPEKREHRSGGDAFRLRRRTRQNQRHDGFLLFREQLLVGFPKIVDLQ</sequence>
<protein>
    <submittedName>
        <fullName evidence="2">Uncharacterized protein</fullName>
    </submittedName>
</protein>
<feature type="region of interest" description="Disordered" evidence="1">
    <location>
        <begin position="1"/>
        <end position="53"/>
    </location>
</feature>